<keyword evidence="10" id="KW-1185">Reference proteome</keyword>
<dbReference type="NCBIfam" id="TIGR00018">
    <property type="entry name" value="panC"/>
    <property type="match status" value="1"/>
</dbReference>
<dbReference type="EMBL" id="JAHBCL010000015">
    <property type="protein sequence ID" value="MBS7526946.1"/>
    <property type="molecule type" value="Genomic_DNA"/>
</dbReference>
<comment type="catalytic activity">
    <reaction evidence="7 8">
        <text>(R)-pantoate + beta-alanine + ATP = (R)-pantothenate + AMP + diphosphate + H(+)</text>
        <dbReference type="Rhea" id="RHEA:10912"/>
        <dbReference type="ChEBI" id="CHEBI:15378"/>
        <dbReference type="ChEBI" id="CHEBI:15980"/>
        <dbReference type="ChEBI" id="CHEBI:29032"/>
        <dbReference type="ChEBI" id="CHEBI:30616"/>
        <dbReference type="ChEBI" id="CHEBI:33019"/>
        <dbReference type="ChEBI" id="CHEBI:57966"/>
        <dbReference type="ChEBI" id="CHEBI:456215"/>
        <dbReference type="EC" id="6.3.2.1"/>
    </reaction>
</comment>
<dbReference type="RefSeq" id="WP_213236809.1">
    <property type="nucleotide sequence ID" value="NZ_JAHBCL010000015.1"/>
</dbReference>
<comment type="similarity">
    <text evidence="2 8">Belongs to the pantothenate synthetase family.</text>
</comment>
<dbReference type="HAMAP" id="MF_00158">
    <property type="entry name" value="PanC"/>
    <property type="match status" value="1"/>
</dbReference>
<evidence type="ECO:0000256" key="7">
    <source>
        <dbReference type="ARBA" id="ARBA00048258"/>
    </source>
</evidence>
<dbReference type="InterPro" id="IPR003721">
    <property type="entry name" value="Pantoate_ligase"/>
</dbReference>
<keyword evidence="5 8" id="KW-0547">Nucleotide-binding</keyword>
<dbReference type="NCBIfam" id="TIGR00125">
    <property type="entry name" value="cyt_tran_rel"/>
    <property type="match status" value="1"/>
</dbReference>
<dbReference type="Pfam" id="PF02569">
    <property type="entry name" value="Pantoate_ligase"/>
    <property type="match status" value="1"/>
</dbReference>
<dbReference type="Gene3D" id="3.40.50.620">
    <property type="entry name" value="HUPs"/>
    <property type="match status" value="1"/>
</dbReference>
<dbReference type="CDD" id="cd00560">
    <property type="entry name" value="PanC"/>
    <property type="match status" value="1"/>
</dbReference>
<comment type="pathway">
    <text evidence="1 8">Cofactor biosynthesis; (R)-pantothenate biosynthesis; (R)-pantothenate from (R)-pantoate and beta-alanine: step 1/1.</text>
</comment>
<reference evidence="9 10" key="1">
    <citation type="submission" date="2021-05" db="EMBL/GenBank/DDBJ databases">
        <title>Fusibacter ferrireducens sp. nov., an anaerobic, sulfur- and Fe-reducing bacterium isolated from the mangrove sediment.</title>
        <authorList>
            <person name="Qiu D."/>
        </authorList>
    </citation>
    <scope>NUCLEOTIDE SEQUENCE [LARGE SCALE GENOMIC DNA]</scope>
    <source>
        <strain evidence="9 10">DSM 12116</strain>
    </source>
</reference>
<sequence>MRVLETVEAVRAAVKNAKLKEQEVGLVPTMGFLHDGHLSLMKRARMENELVVVSIFVNPTQFGPNEDLESYPRDLAADLAKCESVGVDIVFTPSVSEMYPTGYSTYVNAEGNITKTLCGASREGHFKGVTSVVTKLFHIVAPTRAYFGQKDAQQVAVIQKMVRDLNYDLEIVPCEIVREADGLAMSSRNTYLSETQRKEALVLSQSLKIAKQAIDQGTKEASAVIEIMKKHIETAPSATVDYIQIVDARSLEDLDIIRGEVLIAMAVRIGKTRLIDNMRFIVV</sequence>
<feature type="binding site" evidence="8">
    <location>
        <position position="61"/>
    </location>
    <ligand>
        <name>beta-alanine</name>
        <dbReference type="ChEBI" id="CHEBI:57966"/>
    </ligand>
</feature>
<evidence type="ECO:0000313" key="9">
    <source>
        <dbReference type="EMBL" id="MBS7526946.1"/>
    </source>
</evidence>
<dbReference type="InterPro" id="IPR014729">
    <property type="entry name" value="Rossmann-like_a/b/a_fold"/>
</dbReference>
<keyword evidence="8" id="KW-0963">Cytoplasm</keyword>
<feature type="binding site" evidence="8">
    <location>
        <begin position="148"/>
        <end position="151"/>
    </location>
    <ligand>
        <name>ATP</name>
        <dbReference type="ChEBI" id="CHEBI:30616"/>
    </ligand>
</feature>
<evidence type="ECO:0000256" key="1">
    <source>
        <dbReference type="ARBA" id="ARBA00004990"/>
    </source>
</evidence>
<keyword evidence="4 8" id="KW-0566">Pantothenate biosynthesis</keyword>
<dbReference type="Proteomes" id="UP000746471">
    <property type="component" value="Unassembled WGS sequence"/>
</dbReference>
<evidence type="ECO:0000256" key="3">
    <source>
        <dbReference type="ARBA" id="ARBA00022598"/>
    </source>
</evidence>
<evidence type="ECO:0000256" key="6">
    <source>
        <dbReference type="ARBA" id="ARBA00022840"/>
    </source>
</evidence>
<comment type="subcellular location">
    <subcellularLocation>
        <location evidence="8">Cytoplasm</location>
    </subcellularLocation>
</comment>
<gene>
    <name evidence="8 9" type="primary">panC</name>
    <name evidence="9" type="ORF">KHM83_09670</name>
</gene>
<dbReference type="GO" id="GO:0016874">
    <property type="term" value="F:ligase activity"/>
    <property type="evidence" value="ECO:0007669"/>
    <property type="project" value="UniProtKB-KW"/>
</dbReference>
<evidence type="ECO:0000313" key="10">
    <source>
        <dbReference type="Proteomes" id="UP000746471"/>
    </source>
</evidence>
<organism evidence="9 10">
    <name type="scientific">Fusibacter paucivorans</name>
    <dbReference type="NCBI Taxonomy" id="76009"/>
    <lineage>
        <taxon>Bacteria</taxon>
        <taxon>Bacillati</taxon>
        <taxon>Bacillota</taxon>
        <taxon>Clostridia</taxon>
        <taxon>Eubacteriales</taxon>
        <taxon>Eubacteriales Family XII. Incertae Sedis</taxon>
        <taxon>Fusibacter</taxon>
    </lineage>
</organism>
<evidence type="ECO:0000256" key="2">
    <source>
        <dbReference type="ARBA" id="ARBA00009256"/>
    </source>
</evidence>
<dbReference type="EC" id="6.3.2.1" evidence="8"/>
<proteinExistence type="inferred from homology"/>
<feature type="binding site" evidence="8">
    <location>
        <position position="61"/>
    </location>
    <ligand>
        <name>(R)-pantoate</name>
        <dbReference type="ChEBI" id="CHEBI:15980"/>
    </ligand>
</feature>
<feature type="binding site" evidence="8">
    <location>
        <position position="154"/>
    </location>
    <ligand>
        <name>(R)-pantoate</name>
        <dbReference type="ChEBI" id="CHEBI:15980"/>
    </ligand>
</feature>
<dbReference type="PANTHER" id="PTHR21299:SF1">
    <property type="entry name" value="PANTOATE--BETA-ALANINE LIGASE"/>
    <property type="match status" value="1"/>
</dbReference>
<evidence type="ECO:0000256" key="4">
    <source>
        <dbReference type="ARBA" id="ARBA00022655"/>
    </source>
</evidence>
<dbReference type="InterPro" id="IPR004821">
    <property type="entry name" value="Cyt_trans-like"/>
</dbReference>
<accession>A0ABS5PPI1</accession>
<evidence type="ECO:0000256" key="5">
    <source>
        <dbReference type="ARBA" id="ARBA00022741"/>
    </source>
</evidence>
<comment type="subunit">
    <text evidence="8">Homodimer.</text>
</comment>
<comment type="function">
    <text evidence="8">Catalyzes the condensation of pantoate with beta-alanine in an ATP-dependent reaction via a pantoyl-adenylate intermediate.</text>
</comment>
<keyword evidence="6 8" id="KW-0067">ATP-binding</keyword>
<feature type="active site" description="Proton donor" evidence="8">
    <location>
        <position position="37"/>
    </location>
</feature>
<comment type="miscellaneous">
    <text evidence="8">The reaction proceeds by a bi uni uni bi ping pong mechanism.</text>
</comment>
<evidence type="ECO:0000256" key="8">
    <source>
        <dbReference type="HAMAP-Rule" id="MF_00158"/>
    </source>
</evidence>
<feature type="binding site" evidence="8">
    <location>
        <position position="177"/>
    </location>
    <ligand>
        <name>ATP</name>
        <dbReference type="ChEBI" id="CHEBI:30616"/>
    </ligand>
</feature>
<comment type="caution">
    <text evidence="9">The sequence shown here is derived from an EMBL/GenBank/DDBJ whole genome shotgun (WGS) entry which is preliminary data.</text>
</comment>
<dbReference type="Gene3D" id="3.30.1300.10">
    <property type="entry name" value="Pantoate-beta-alanine ligase, C-terminal domain"/>
    <property type="match status" value="1"/>
</dbReference>
<feature type="binding site" evidence="8">
    <location>
        <begin position="30"/>
        <end position="37"/>
    </location>
    <ligand>
        <name>ATP</name>
        <dbReference type="ChEBI" id="CHEBI:30616"/>
    </ligand>
</feature>
<protein>
    <recommendedName>
        <fullName evidence="8">Pantothenate synthetase</fullName>
        <shortName evidence="8">PS</shortName>
        <ecNumber evidence="8">6.3.2.1</ecNumber>
    </recommendedName>
    <alternativeName>
        <fullName evidence="8">Pantoate--beta-alanine ligase</fullName>
    </alternativeName>
    <alternativeName>
        <fullName evidence="8">Pantoate-activating enzyme</fullName>
    </alternativeName>
</protein>
<dbReference type="PANTHER" id="PTHR21299">
    <property type="entry name" value="CYTIDYLATE KINASE/PANTOATE-BETA-ALANINE LIGASE"/>
    <property type="match status" value="1"/>
</dbReference>
<dbReference type="SUPFAM" id="SSF52374">
    <property type="entry name" value="Nucleotidylyl transferase"/>
    <property type="match status" value="1"/>
</dbReference>
<dbReference type="InterPro" id="IPR042176">
    <property type="entry name" value="Pantoate_ligase_C"/>
</dbReference>
<feature type="binding site" evidence="8">
    <location>
        <begin position="185"/>
        <end position="188"/>
    </location>
    <ligand>
        <name>ATP</name>
        <dbReference type="ChEBI" id="CHEBI:30616"/>
    </ligand>
</feature>
<keyword evidence="3 8" id="KW-0436">Ligase</keyword>
<name>A0ABS5PPI1_9FIRM</name>